<dbReference type="SMART" id="SM00248">
    <property type="entry name" value="ANK"/>
    <property type="match status" value="5"/>
</dbReference>
<feature type="repeat" description="ANK" evidence="7">
    <location>
        <begin position="87"/>
        <end position="119"/>
    </location>
</feature>
<accession>A0A5J4NDT1</accession>
<feature type="repeat" description="ANK" evidence="7">
    <location>
        <begin position="187"/>
        <end position="220"/>
    </location>
</feature>
<organism evidence="10 11">
    <name type="scientific">Paragonimus westermani</name>
    <dbReference type="NCBI Taxonomy" id="34504"/>
    <lineage>
        <taxon>Eukaryota</taxon>
        <taxon>Metazoa</taxon>
        <taxon>Spiralia</taxon>
        <taxon>Lophotrochozoa</taxon>
        <taxon>Platyhelminthes</taxon>
        <taxon>Trematoda</taxon>
        <taxon>Digenea</taxon>
        <taxon>Plagiorchiida</taxon>
        <taxon>Troglotremata</taxon>
        <taxon>Troglotrematidae</taxon>
        <taxon>Paragonimus</taxon>
    </lineage>
</organism>
<evidence type="ECO:0000256" key="6">
    <source>
        <dbReference type="ARBA" id="ARBA00023136"/>
    </source>
</evidence>
<dbReference type="GO" id="GO:0019706">
    <property type="term" value="F:protein-cysteine S-palmitoyltransferase activity"/>
    <property type="evidence" value="ECO:0007669"/>
    <property type="project" value="UniProtKB-EC"/>
</dbReference>
<gene>
    <name evidence="10" type="ORF">DEA37_0005714</name>
</gene>
<dbReference type="InterPro" id="IPR002110">
    <property type="entry name" value="Ankyrin_rpt"/>
</dbReference>
<keyword evidence="2 8" id="KW-0812">Transmembrane</keyword>
<keyword evidence="3" id="KW-0677">Repeat</keyword>
<comment type="domain">
    <text evidence="8">The DHHC domain is required for palmitoyltransferase activity.</text>
</comment>
<feature type="transmembrane region" description="Helical" evidence="8">
    <location>
        <begin position="517"/>
        <end position="540"/>
    </location>
</feature>
<dbReference type="InterPro" id="IPR001594">
    <property type="entry name" value="Palmitoyltrfase_DHHC"/>
</dbReference>
<feature type="transmembrane region" description="Helical" evidence="8">
    <location>
        <begin position="404"/>
        <end position="422"/>
    </location>
</feature>
<feature type="repeat" description="ANK" evidence="7">
    <location>
        <begin position="121"/>
        <end position="153"/>
    </location>
</feature>
<evidence type="ECO:0000256" key="3">
    <source>
        <dbReference type="ARBA" id="ARBA00022737"/>
    </source>
</evidence>
<proteinExistence type="inferred from homology"/>
<evidence type="ECO:0000313" key="11">
    <source>
        <dbReference type="Proteomes" id="UP000324629"/>
    </source>
</evidence>
<protein>
    <recommendedName>
        <fullName evidence="8">Palmitoyltransferase</fullName>
        <ecNumber evidence="8">2.3.1.225</ecNumber>
    </recommendedName>
</protein>
<evidence type="ECO:0000256" key="4">
    <source>
        <dbReference type="ARBA" id="ARBA00022989"/>
    </source>
</evidence>
<keyword evidence="11" id="KW-1185">Reference proteome</keyword>
<feature type="domain" description="Palmitoyltransferase DHHC" evidence="9">
    <location>
        <begin position="471"/>
        <end position="613"/>
    </location>
</feature>
<feature type="transmembrane region" description="Helical" evidence="8">
    <location>
        <begin position="575"/>
        <end position="595"/>
    </location>
</feature>
<comment type="similarity">
    <text evidence="8">Belongs to the DHHC palmitoyltransferase family.</text>
</comment>
<dbReference type="PANTHER" id="PTHR24161">
    <property type="entry name" value="ANK_REP_REGION DOMAIN-CONTAINING PROTEIN-RELATED"/>
    <property type="match status" value="1"/>
</dbReference>
<keyword evidence="4 8" id="KW-1133">Transmembrane helix</keyword>
<dbReference type="EMBL" id="QNGE01003775">
    <property type="protein sequence ID" value="KAA3673624.1"/>
    <property type="molecule type" value="Genomic_DNA"/>
</dbReference>
<evidence type="ECO:0000256" key="2">
    <source>
        <dbReference type="ARBA" id="ARBA00022692"/>
    </source>
</evidence>
<sequence length="706" mass="79277">MNVVSLATHPCFCCSPGVANKLNLLFGSQAASPYPTGFQSDHVEDYSTWPIVKAVQYGIFPRVVALVEPKSVGANYPAYDVDNLDDEGVSLLHWAAINNRLAIARYLLSKGALVDRIGGNLAATPLHWAIRQSHLNMVHLLLQHGADPTVRDNTGLACIHVAVQMGSVPIIIYLLASGVYVDSRDANGITPLMVACMHTRSSDVFRLLIAWGADLTLSDSRGNSAAHYAVNFSNVPAVIALNKAGADWNSLNAEGKAPYEVRNVPWLSDRVQSMARIQVHSSKLSTDRFSRLRCSEIPHSPKWRFRLTMAIPPTILLSCVIILSLDFGFTAGFISPSLTVRRWFGYSLKLLLLISLSFCCRRILWRISDYQSQIILLFSLAISTTALLTATYFLYLVPHSNQHWVLHFSFLICVTGLWIAFYRCVTTDPGYIPTSDIEDRQLTVIRLVERTISQVDDDDGQQSKPVSQPLERFCTTCLVQKPLRSKHCASCDRCVARFDHHCPWIYNCVGMNNHMYFMLYLVFTSVSCALFVLGGVYYWFEEPTCLGSLASPITAKFMLARWLDNIGVCLICDPWVIFCTANAAFYSFWTFLLFCSQLYQMVWLNTTTNERINIDRYVEFSGGLSFSRNNKSNQADFHSVKSCGVSPYDRGVWRNLLDLIGLPGYTGSVNTDWRRIYSLDQILGSQLVNSSETDKVNYINKYDETV</sequence>
<comment type="catalytic activity">
    <reaction evidence="8">
        <text>L-cysteinyl-[protein] + hexadecanoyl-CoA = S-hexadecanoyl-L-cysteinyl-[protein] + CoA</text>
        <dbReference type="Rhea" id="RHEA:36683"/>
        <dbReference type="Rhea" id="RHEA-COMP:10131"/>
        <dbReference type="Rhea" id="RHEA-COMP:11032"/>
        <dbReference type="ChEBI" id="CHEBI:29950"/>
        <dbReference type="ChEBI" id="CHEBI:57287"/>
        <dbReference type="ChEBI" id="CHEBI:57379"/>
        <dbReference type="ChEBI" id="CHEBI:74151"/>
        <dbReference type="EC" id="2.3.1.225"/>
    </reaction>
</comment>
<feature type="transmembrane region" description="Helical" evidence="8">
    <location>
        <begin position="376"/>
        <end position="398"/>
    </location>
</feature>
<dbReference type="GO" id="GO:0016020">
    <property type="term" value="C:membrane"/>
    <property type="evidence" value="ECO:0007669"/>
    <property type="project" value="UniProtKB-SubCell"/>
</dbReference>
<reference evidence="10 11" key="1">
    <citation type="journal article" date="2019" name="Gigascience">
        <title>Whole-genome sequence of the oriental lung fluke Paragonimus westermani.</title>
        <authorList>
            <person name="Oey H."/>
            <person name="Zakrzewski M."/>
            <person name="Narain K."/>
            <person name="Devi K.R."/>
            <person name="Agatsuma T."/>
            <person name="Nawaratna S."/>
            <person name="Gobert G.N."/>
            <person name="Jones M.K."/>
            <person name="Ragan M.A."/>
            <person name="McManus D.P."/>
            <person name="Krause L."/>
        </authorList>
    </citation>
    <scope>NUCLEOTIDE SEQUENCE [LARGE SCALE GENOMIC DNA]</scope>
    <source>
        <strain evidence="10 11">IND2009</strain>
    </source>
</reference>
<dbReference type="Proteomes" id="UP000324629">
    <property type="component" value="Unassembled WGS sequence"/>
</dbReference>
<evidence type="ECO:0000259" key="9">
    <source>
        <dbReference type="Pfam" id="PF01529"/>
    </source>
</evidence>
<evidence type="ECO:0000256" key="5">
    <source>
        <dbReference type="ARBA" id="ARBA00023043"/>
    </source>
</evidence>
<dbReference type="InterPro" id="IPR036770">
    <property type="entry name" value="Ankyrin_rpt-contain_sf"/>
</dbReference>
<dbReference type="PROSITE" id="PS50088">
    <property type="entry name" value="ANK_REPEAT"/>
    <property type="match status" value="5"/>
</dbReference>
<evidence type="ECO:0000256" key="7">
    <source>
        <dbReference type="PROSITE-ProRule" id="PRU00023"/>
    </source>
</evidence>
<dbReference type="Pfam" id="PF12796">
    <property type="entry name" value="Ank_2"/>
    <property type="match status" value="2"/>
</dbReference>
<dbReference type="Pfam" id="PF01529">
    <property type="entry name" value="DHHC"/>
    <property type="match status" value="1"/>
</dbReference>
<dbReference type="PANTHER" id="PTHR24161:SF85">
    <property type="entry name" value="PALMITOYLTRANSFERASE HIP14"/>
    <property type="match status" value="1"/>
</dbReference>
<feature type="repeat" description="ANK" evidence="7">
    <location>
        <begin position="221"/>
        <end position="253"/>
    </location>
</feature>
<feature type="transmembrane region" description="Helical" evidence="8">
    <location>
        <begin position="314"/>
        <end position="334"/>
    </location>
</feature>
<name>A0A5J4NDT1_9TREM</name>
<dbReference type="PROSITE" id="PS50216">
    <property type="entry name" value="DHHC"/>
    <property type="match status" value="1"/>
</dbReference>
<comment type="subcellular location">
    <subcellularLocation>
        <location evidence="1">Membrane</location>
        <topology evidence="1">Multi-pass membrane protein</topology>
    </subcellularLocation>
</comment>
<keyword evidence="5 7" id="KW-0040">ANK repeat</keyword>
<keyword evidence="6 8" id="KW-0472">Membrane</keyword>
<dbReference type="PROSITE" id="PS50297">
    <property type="entry name" value="ANK_REP_REGION"/>
    <property type="match status" value="4"/>
</dbReference>
<dbReference type="SUPFAM" id="SSF48403">
    <property type="entry name" value="Ankyrin repeat"/>
    <property type="match status" value="1"/>
</dbReference>
<dbReference type="AlphaFoldDB" id="A0A5J4NDT1"/>
<evidence type="ECO:0000256" key="8">
    <source>
        <dbReference type="RuleBase" id="RU079119"/>
    </source>
</evidence>
<feature type="transmembrane region" description="Helical" evidence="8">
    <location>
        <begin position="346"/>
        <end position="364"/>
    </location>
</feature>
<dbReference type="EC" id="2.3.1.225" evidence="8"/>
<keyword evidence="8" id="KW-0012">Acyltransferase</keyword>
<comment type="caution">
    <text evidence="10">The sequence shown here is derived from an EMBL/GenBank/DDBJ whole genome shotgun (WGS) entry which is preliminary data.</text>
</comment>
<evidence type="ECO:0000256" key="1">
    <source>
        <dbReference type="ARBA" id="ARBA00004141"/>
    </source>
</evidence>
<feature type="repeat" description="ANK" evidence="7">
    <location>
        <begin position="154"/>
        <end position="186"/>
    </location>
</feature>
<keyword evidence="8 10" id="KW-0808">Transferase</keyword>
<evidence type="ECO:0000313" key="10">
    <source>
        <dbReference type="EMBL" id="KAA3673624.1"/>
    </source>
</evidence>
<dbReference type="Gene3D" id="1.25.40.20">
    <property type="entry name" value="Ankyrin repeat-containing domain"/>
    <property type="match status" value="1"/>
</dbReference>